<dbReference type="Pfam" id="PF02518">
    <property type="entry name" value="HATPase_c"/>
    <property type="match status" value="1"/>
</dbReference>
<dbReference type="EC" id="2.7.13.3" evidence="2"/>
<dbReference type="SMART" id="SM00387">
    <property type="entry name" value="HATPase_c"/>
    <property type="match status" value="1"/>
</dbReference>
<evidence type="ECO:0000259" key="9">
    <source>
        <dbReference type="PROSITE" id="PS50109"/>
    </source>
</evidence>
<dbReference type="GO" id="GO:0005524">
    <property type="term" value="F:ATP binding"/>
    <property type="evidence" value="ECO:0007669"/>
    <property type="project" value="UniProtKB-KW"/>
</dbReference>
<dbReference type="InterPro" id="IPR005467">
    <property type="entry name" value="His_kinase_dom"/>
</dbReference>
<evidence type="ECO:0000256" key="6">
    <source>
        <dbReference type="ARBA" id="ARBA00022777"/>
    </source>
</evidence>
<dbReference type="AlphaFoldDB" id="A0A2P7UWD9"/>
<evidence type="ECO:0000256" key="3">
    <source>
        <dbReference type="ARBA" id="ARBA00022553"/>
    </source>
</evidence>
<evidence type="ECO:0000256" key="4">
    <source>
        <dbReference type="ARBA" id="ARBA00022679"/>
    </source>
</evidence>
<dbReference type="Gene3D" id="3.30.565.10">
    <property type="entry name" value="Histidine kinase-like ATPase, C-terminal domain"/>
    <property type="match status" value="1"/>
</dbReference>
<keyword evidence="6" id="KW-0418">Kinase</keyword>
<accession>A0A2P7UWD9</accession>
<dbReference type="EMBL" id="PXZM01000036">
    <property type="protein sequence ID" value="PSJ91300.1"/>
    <property type="molecule type" value="Genomic_DNA"/>
</dbReference>
<keyword evidence="3" id="KW-0597">Phosphoprotein</keyword>
<dbReference type="PANTHER" id="PTHR43065:SF10">
    <property type="entry name" value="PEROXIDE STRESS-ACTIVATED HISTIDINE KINASE MAK3"/>
    <property type="match status" value="1"/>
</dbReference>
<evidence type="ECO:0000256" key="8">
    <source>
        <dbReference type="ARBA" id="ARBA00023012"/>
    </source>
</evidence>
<keyword evidence="4" id="KW-0808">Transferase</keyword>
<proteinExistence type="predicted"/>
<keyword evidence="7" id="KW-0067">ATP-binding</keyword>
<dbReference type="SUPFAM" id="SSF55874">
    <property type="entry name" value="ATPase domain of HSP90 chaperone/DNA topoisomerase II/histidine kinase"/>
    <property type="match status" value="1"/>
</dbReference>
<dbReference type="GO" id="GO:0004673">
    <property type="term" value="F:protein histidine kinase activity"/>
    <property type="evidence" value="ECO:0007669"/>
    <property type="project" value="UniProtKB-EC"/>
</dbReference>
<keyword evidence="11" id="KW-1185">Reference proteome</keyword>
<feature type="domain" description="Histidine kinase" evidence="9">
    <location>
        <begin position="67"/>
        <end position="175"/>
    </location>
</feature>
<comment type="catalytic activity">
    <reaction evidence="1">
        <text>ATP + protein L-histidine = ADP + protein N-phospho-L-histidine.</text>
        <dbReference type="EC" id="2.7.13.3"/>
    </reaction>
</comment>
<sequence length="175" mass="19438">MNITIDTAQASTLRIKPQITHLLFVLFMCLSSMETSPHSKHSASIIRLFDRKGKRLMWRKLLDICSLHRAITNLIQNSIVHNPEGCHILLQTMLSSDQQHARLIVTDNGKGVAKQLLPDLLELPYSSKRVAPVQNGHGLGLPMVARIATAHRGRLLLVSDIGKGMTVEILLPRSS</sequence>
<name>A0A2P7UWD9_9BACL</name>
<dbReference type="PROSITE" id="PS50109">
    <property type="entry name" value="HIS_KIN"/>
    <property type="match status" value="1"/>
</dbReference>
<dbReference type="PANTHER" id="PTHR43065">
    <property type="entry name" value="SENSOR HISTIDINE KINASE"/>
    <property type="match status" value="1"/>
</dbReference>
<dbReference type="InterPro" id="IPR004358">
    <property type="entry name" value="Sig_transdc_His_kin-like_C"/>
</dbReference>
<dbReference type="InterPro" id="IPR003594">
    <property type="entry name" value="HATPase_dom"/>
</dbReference>
<dbReference type="GO" id="GO:0000160">
    <property type="term" value="P:phosphorelay signal transduction system"/>
    <property type="evidence" value="ECO:0007669"/>
    <property type="project" value="UniProtKB-KW"/>
</dbReference>
<comment type="caution">
    <text evidence="10">The sequence shown here is derived from an EMBL/GenBank/DDBJ whole genome shotgun (WGS) entry which is preliminary data.</text>
</comment>
<gene>
    <name evidence="10" type="ORF">C7R93_21975</name>
</gene>
<keyword evidence="5" id="KW-0547">Nucleotide-binding</keyword>
<keyword evidence="8" id="KW-0902">Two-component regulatory system</keyword>
<evidence type="ECO:0000256" key="2">
    <source>
        <dbReference type="ARBA" id="ARBA00012438"/>
    </source>
</evidence>
<dbReference type="Proteomes" id="UP000240419">
    <property type="component" value="Unassembled WGS sequence"/>
</dbReference>
<protein>
    <recommendedName>
        <fullName evidence="2">histidine kinase</fullName>
        <ecNumber evidence="2">2.7.13.3</ecNumber>
    </recommendedName>
</protein>
<evidence type="ECO:0000313" key="11">
    <source>
        <dbReference type="Proteomes" id="UP000240419"/>
    </source>
</evidence>
<dbReference type="OrthoDB" id="368131at2"/>
<organism evidence="10 11">
    <name type="scientific">Brevibacillus fortis</name>
    <dbReference type="NCBI Taxonomy" id="2126352"/>
    <lineage>
        <taxon>Bacteria</taxon>
        <taxon>Bacillati</taxon>
        <taxon>Bacillota</taxon>
        <taxon>Bacilli</taxon>
        <taxon>Bacillales</taxon>
        <taxon>Paenibacillaceae</taxon>
        <taxon>Brevibacillus</taxon>
    </lineage>
</organism>
<dbReference type="InterPro" id="IPR036890">
    <property type="entry name" value="HATPase_C_sf"/>
</dbReference>
<evidence type="ECO:0000256" key="1">
    <source>
        <dbReference type="ARBA" id="ARBA00000085"/>
    </source>
</evidence>
<dbReference type="PRINTS" id="PR00344">
    <property type="entry name" value="BCTRLSENSOR"/>
</dbReference>
<evidence type="ECO:0000256" key="7">
    <source>
        <dbReference type="ARBA" id="ARBA00022840"/>
    </source>
</evidence>
<evidence type="ECO:0000256" key="5">
    <source>
        <dbReference type="ARBA" id="ARBA00022741"/>
    </source>
</evidence>
<reference evidence="10 11" key="1">
    <citation type="submission" date="2018-03" db="EMBL/GenBank/DDBJ databases">
        <title>Brevisbacillus phylogenomics.</title>
        <authorList>
            <person name="Dunlap C."/>
        </authorList>
    </citation>
    <scope>NUCLEOTIDE SEQUENCE [LARGE SCALE GENOMIC DNA]</scope>
    <source>
        <strain evidence="10 11">NRRL NRS-1210</strain>
    </source>
</reference>
<evidence type="ECO:0000313" key="10">
    <source>
        <dbReference type="EMBL" id="PSJ91300.1"/>
    </source>
</evidence>